<dbReference type="InterPro" id="IPR000847">
    <property type="entry name" value="LysR_HTH_N"/>
</dbReference>
<evidence type="ECO:0000256" key="4">
    <source>
        <dbReference type="ARBA" id="ARBA00023163"/>
    </source>
</evidence>
<evidence type="ECO:0000256" key="2">
    <source>
        <dbReference type="ARBA" id="ARBA00023015"/>
    </source>
</evidence>
<dbReference type="PANTHER" id="PTHR30346">
    <property type="entry name" value="TRANSCRIPTIONAL DUAL REGULATOR HCAR-RELATED"/>
    <property type="match status" value="1"/>
</dbReference>
<reference evidence="7" key="1">
    <citation type="journal article" date="2019" name="Int. J. Syst. Evol. Microbiol.">
        <title>The Global Catalogue of Microorganisms (GCM) 10K type strain sequencing project: providing services to taxonomists for standard genome sequencing and annotation.</title>
        <authorList>
            <consortium name="The Broad Institute Genomics Platform"/>
            <consortium name="The Broad Institute Genome Sequencing Center for Infectious Disease"/>
            <person name="Wu L."/>
            <person name="Ma J."/>
        </authorList>
    </citation>
    <scope>NUCLEOTIDE SEQUENCE [LARGE SCALE GENOMIC DNA]</scope>
    <source>
        <strain evidence="7">TBRC 1826</strain>
    </source>
</reference>
<dbReference type="SUPFAM" id="SSF53850">
    <property type="entry name" value="Periplasmic binding protein-like II"/>
    <property type="match status" value="1"/>
</dbReference>
<comment type="similarity">
    <text evidence="1">Belongs to the LysR transcriptional regulatory family.</text>
</comment>
<dbReference type="Gene3D" id="3.40.190.10">
    <property type="entry name" value="Periplasmic binding protein-like II"/>
    <property type="match status" value="2"/>
</dbReference>
<feature type="domain" description="HTH lysR-type" evidence="5">
    <location>
        <begin position="1"/>
        <end position="56"/>
    </location>
</feature>
<dbReference type="InterPro" id="IPR036390">
    <property type="entry name" value="WH_DNA-bd_sf"/>
</dbReference>
<dbReference type="SUPFAM" id="SSF46785">
    <property type="entry name" value="Winged helix' DNA-binding domain"/>
    <property type="match status" value="1"/>
</dbReference>
<keyword evidence="2" id="KW-0805">Transcription regulation</keyword>
<dbReference type="InterPro" id="IPR005119">
    <property type="entry name" value="LysR_subst-bd"/>
</dbReference>
<keyword evidence="7" id="KW-1185">Reference proteome</keyword>
<evidence type="ECO:0000313" key="6">
    <source>
        <dbReference type="EMBL" id="MFC3999188.1"/>
    </source>
</evidence>
<evidence type="ECO:0000259" key="5">
    <source>
        <dbReference type="PROSITE" id="PS50931"/>
    </source>
</evidence>
<name>A0ABV8FV58_9ACTN</name>
<dbReference type="CDD" id="cd08414">
    <property type="entry name" value="PBP2_LTTR_aromatics_like"/>
    <property type="match status" value="1"/>
</dbReference>
<dbReference type="EMBL" id="JBHSBH010000015">
    <property type="protein sequence ID" value="MFC3999188.1"/>
    <property type="molecule type" value="Genomic_DNA"/>
</dbReference>
<dbReference type="InterPro" id="IPR036388">
    <property type="entry name" value="WH-like_DNA-bd_sf"/>
</dbReference>
<keyword evidence="3" id="KW-0238">DNA-binding</keyword>
<protein>
    <submittedName>
        <fullName evidence="6">LysR substrate-binding domain-containing protein</fullName>
    </submittedName>
</protein>
<evidence type="ECO:0000313" key="7">
    <source>
        <dbReference type="Proteomes" id="UP001595847"/>
    </source>
</evidence>
<dbReference type="Gene3D" id="1.10.10.10">
    <property type="entry name" value="Winged helix-like DNA-binding domain superfamily/Winged helix DNA-binding domain"/>
    <property type="match status" value="1"/>
</dbReference>
<dbReference type="Pfam" id="PF03466">
    <property type="entry name" value="LysR_substrate"/>
    <property type="match status" value="1"/>
</dbReference>
<dbReference type="PANTHER" id="PTHR30346:SF0">
    <property type="entry name" value="HCA OPERON TRANSCRIPTIONAL ACTIVATOR HCAR"/>
    <property type="match status" value="1"/>
</dbReference>
<dbReference type="Proteomes" id="UP001595847">
    <property type="component" value="Unassembled WGS sequence"/>
</dbReference>
<comment type="caution">
    <text evidence="6">The sequence shown here is derived from an EMBL/GenBank/DDBJ whole genome shotgun (WGS) entry which is preliminary data.</text>
</comment>
<proteinExistence type="inferred from homology"/>
<evidence type="ECO:0000256" key="1">
    <source>
        <dbReference type="ARBA" id="ARBA00009437"/>
    </source>
</evidence>
<gene>
    <name evidence="6" type="ORF">ACFOVU_24935</name>
</gene>
<dbReference type="PROSITE" id="PS50931">
    <property type="entry name" value="HTH_LYSR"/>
    <property type="match status" value="1"/>
</dbReference>
<dbReference type="RefSeq" id="WP_378537475.1">
    <property type="nucleotide sequence ID" value="NZ_JBHSBH010000015.1"/>
</dbReference>
<sequence>MELRQLRSLLAVVEEGRFALAARRLYLSPAAVTTHVAQLERELGVVLLERHPVLPTAAGRRLIRHARTMLDAEQVAIDEIADPGRGEDRVLRVGVMAHGSAEITPAIIDVFARARPRVRLSIVGLTFREHVTALLDHRVDVAFVRPAPQDDRLDSEVLTTESRIVVVSANSAIAEAGTVRVADVLDLPYVDLPPGTMPRFADFLYFNGLRNGERPRLAPDVALTPHEVLTSAALGRGAGSSLRSFERYYRWPGTACVPVSDAPAESSVLTVRRDDPNPDVRGFRSIAATLVRSVAEGLSPESVSRKRP</sequence>
<evidence type="ECO:0000256" key="3">
    <source>
        <dbReference type="ARBA" id="ARBA00023125"/>
    </source>
</evidence>
<dbReference type="Pfam" id="PF00126">
    <property type="entry name" value="HTH_1"/>
    <property type="match status" value="1"/>
</dbReference>
<organism evidence="6 7">
    <name type="scientific">Nocardiopsis sediminis</name>
    <dbReference type="NCBI Taxonomy" id="1778267"/>
    <lineage>
        <taxon>Bacteria</taxon>
        <taxon>Bacillati</taxon>
        <taxon>Actinomycetota</taxon>
        <taxon>Actinomycetes</taxon>
        <taxon>Streptosporangiales</taxon>
        <taxon>Nocardiopsidaceae</taxon>
        <taxon>Nocardiopsis</taxon>
    </lineage>
</organism>
<accession>A0ABV8FV58</accession>
<keyword evidence="4" id="KW-0804">Transcription</keyword>